<accession>A0A2A5AXU8</accession>
<sequence length="107" mass="11674">MGGRIMSIEPPFTNRFRCKPGPDYKQCVGATKAGKQCRACASKGQDTCPQHAPFTKQLNNVKIEADTSMGGMITIYQDSAIISIPTKDAEALAKALLQADQWIKDQK</sequence>
<organism evidence="1 2">
    <name type="scientific">SAR86 cluster bacterium</name>
    <dbReference type="NCBI Taxonomy" id="2030880"/>
    <lineage>
        <taxon>Bacteria</taxon>
        <taxon>Pseudomonadati</taxon>
        <taxon>Pseudomonadota</taxon>
        <taxon>Gammaproteobacteria</taxon>
        <taxon>SAR86 cluster</taxon>
    </lineage>
</organism>
<dbReference type="Proteomes" id="UP000218327">
    <property type="component" value="Unassembled WGS sequence"/>
</dbReference>
<reference evidence="2" key="1">
    <citation type="submission" date="2017-08" db="EMBL/GenBank/DDBJ databases">
        <title>A dynamic microbial community with high functional redundancy inhabits the cold, oxic subseafloor aquifer.</title>
        <authorList>
            <person name="Tully B.J."/>
            <person name="Wheat C.G."/>
            <person name="Glazer B.T."/>
            <person name="Huber J.A."/>
        </authorList>
    </citation>
    <scope>NUCLEOTIDE SEQUENCE [LARGE SCALE GENOMIC DNA]</scope>
</reference>
<dbReference type="AlphaFoldDB" id="A0A2A5AXU8"/>
<gene>
    <name evidence="1" type="ORF">COA96_10230</name>
</gene>
<evidence type="ECO:0000313" key="1">
    <source>
        <dbReference type="EMBL" id="PCJ24113.1"/>
    </source>
</evidence>
<proteinExistence type="predicted"/>
<comment type="caution">
    <text evidence="1">The sequence shown here is derived from an EMBL/GenBank/DDBJ whole genome shotgun (WGS) entry which is preliminary data.</text>
</comment>
<protein>
    <submittedName>
        <fullName evidence="1">Uncharacterized protein</fullName>
    </submittedName>
</protein>
<name>A0A2A5AXU8_9GAMM</name>
<evidence type="ECO:0000313" key="2">
    <source>
        <dbReference type="Proteomes" id="UP000218327"/>
    </source>
</evidence>
<dbReference type="EMBL" id="NVVJ01000030">
    <property type="protein sequence ID" value="PCJ24113.1"/>
    <property type="molecule type" value="Genomic_DNA"/>
</dbReference>